<dbReference type="SUPFAM" id="SSF75005">
    <property type="entry name" value="Arabinanase/levansucrase/invertase"/>
    <property type="match status" value="1"/>
</dbReference>
<dbReference type="InterPro" id="IPR023296">
    <property type="entry name" value="Glyco_hydro_beta-prop_sf"/>
</dbReference>
<reference evidence="1" key="1">
    <citation type="submission" date="2018-05" db="EMBL/GenBank/DDBJ databases">
        <authorList>
            <person name="Lanie J.A."/>
            <person name="Ng W.-L."/>
            <person name="Kazmierczak K.M."/>
            <person name="Andrzejewski T.M."/>
            <person name="Davidsen T.M."/>
            <person name="Wayne K.J."/>
            <person name="Tettelin H."/>
            <person name="Glass J.I."/>
            <person name="Rusch D."/>
            <person name="Podicherti R."/>
            <person name="Tsui H.-C.T."/>
            <person name="Winkler M.E."/>
        </authorList>
    </citation>
    <scope>NUCLEOTIDE SEQUENCE</scope>
</reference>
<accession>A0A381V1Z7</accession>
<protein>
    <recommendedName>
        <fullName evidence="2">Glycosyl hydrolase family 32 N-terminal domain-containing protein</fullName>
    </recommendedName>
</protein>
<dbReference type="Gene3D" id="2.115.10.20">
    <property type="entry name" value="Glycosyl hydrolase domain, family 43"/>
    <property type="match status" value="1"/>
</dbReference>
<proteinExistence type="predicted"/>
<dbReference type="EMBL" id="UINC01007637">
    <property type="protein sequence ID" value="SVA34372.1"/>
    <property type="molecule type" value="Genomic_DNA"/>
</dbReference>
<organism evidence="1">
    <name type="scientific">marine metagenome</name>
    <dbReference type="NCBI Taxonomy" id="408172"/>
    <lineage>
        <taxon>unclassified sequences</taxon>
        <taxon>metagenomes</taxon>
        <taxon>ecological metagenomes</taxon>
    </lineage>
</organism>
<evidence type="ECO:0008006" key="2">
    <source>
        <dbReference type="Google" id="ProtNLM"/>
    </source>
</evidence>
<gene>
    <name evidence="1" type="ORF">METZ01_LOCUS87226</name>
</gene>
<sequence length="492" mass="55824">MRTLNTMKMYRHVSFAFALLFAAQLTTATEPLTLGEHGTQRELFVDGHLIATMTGGAKQFLHKPEPREVVFITDAPWEGNTSAYYTIFRDGDLFRMYYRASHWDTEAKKETHREVTCYAESRDGIHWVKPKLGLFEFNGSRENNIVVDGLGTHCFVAFKDGNPACPPESRYKGISRGRPVGKTGLYIFESPDGIRWKLTRDEPVITEGAFDSQNLAFWDAHTLQYREYHRTFVNGVRVIMTGTASDFINWTKPVLLKYQGGIPAQHLYTNAVQPYGRAPHLLIGFPTRYLPEEGQRVEPTLMTSRDGLHFHRWLDPVVPESAPKDRGGNRSNYMAWGLVEIPGRPNHLSVYATEAYYTGPDSRVRRFEYRKDGFVSIRAGAEAGELITKPITLGRLADRLTLNYRMNQGGQVRVGLYQPNGTAIPGHSLSECQPLTGDQLNQTVMWKSVNGNIVGKTNADISHLRQTHPAVQLRFELKNADLFSLQFQPWLR</sequence>
<name>A0A381V1Z7_9ZZZZ</name>
<evidence type="ECO:0000313" key="1">
    <source>
        <dbReference type="EMBL" id="SVA34372.1"/>
    </source>
</evidence>
<dbReference type="AlphaFoldDB" id="A0A381V1Z7"/>